<keyword evidence="2" id="KW-0378">Hydrolase</keyword>
<dbReference type="InterPro" id="IPR029058">
    <property type="entry name" value="AB_hydrolase_fold"/>
</dbReference>
<dbReference type="InterPro" id="IPR036047">
    <property type="entry name" value="F-box-like_dom_sf"/>
</dbReference>
<feature type="region of interest" description="Disordered" evidence="5">
    <location>
        <begin position="496"/>
        <end position="524"/>
    </location>
</feature>
<feature type="region of interest" description="Disordered" evidence="5">
    <location>
        <begin position="1054"/>
        <end position="1090"/>
    </location>
</feature>
<dbReference type="EMBL" id="JACAZH010000011">
    <property type="protein sequence ID" value="KAF7355465.1"/>
    <property type="molecule type" value="Genomic_DNA"/>
</dbReference>
<dbReference type="SUPFAM" id="SSF52047">
    <property type="entry name" value="RNI-like"/>
    <property type="match status" value="2"/>
</dbReference>
<name>A0A8H7CYZ8_9AGAR</name>
<dbReference type="InterPro" id="IPR032675">
    <property type="entry name" value="LRR_dom_sf"/>
</dbReference>
<organism evidence="8 9">
    <name type="scientific">Mycena sanguinolenta</name>
    <dbReference type="NCBI Taxonomy" id="230812"/>
    <lineage>
        <taxon>Eukaryota</taxon>
        <taxon>Fungi</taxon>
        <taxon>Dikarya</taxon>
        <taxon>Basidiomycota</taxon>
        <taxon>Agaricomycotina</taxon>
        <taxon>Agaricomycetes</taxon>
        <taxon>Agaricomycetidae</taxon>
        <taxon>Agaricales</taxon>
        <taxon>Marasmiineae</taxon>
        <taxon>Mycenaceae</taxon>
        <taxon>Mycena</taxon>
    </lineage>
</organism>
<keyword evidence="3" id="KW-0442">Lipid degradation</keyword>
<dbReference type="PANTHER" id="PTHR10272:SF0">
    <property type="entry name" value="PLATELET-ACTIVATING FACTOR ACETYLHYDROLASE"/>
    <property type="match status" value="1"/>
</dbReference>
<comment type="caution">
    <text evidence="8">The sequence shown here is derived from an EMBL/GenBank/DDBJ whole genome shotgun (WGS) entry which is preliminary data.</text>
</comment>
<feature type="region of interest" description="Disordered" evidence="5">
    <location>
        <begin position="1373"/>
        <end position="1400"/>
    </location>
</feature>
<feature type="region of interest" description="Disordered" evidence="5">
    <location>
        <begin position="1284"/>
        <end position="1303"/>
    </location>
</feature>
<dbReference type="GO" id="GO:0003847">
    <property type="term" value="F:1-alkyl-2-acetylglycerophosphocholine esterase activity"/>
    <property type="evidence" value="ECO:0007669"/>
    <property type="project" value="UniProtKB-EC"/>
</dbReference>
<protein>
    <recommendedName>
        <fullName evidence="1">1-alkyl-2-acetylglycerophosphocholine esterase</fullName>
        <ecNumber evidence="1">3.1.1.47</ecNumber>
    </recommendedName>
</protein>
<evidence type="ECO:0000259" key="7">
    <source>
        <dbReference type="Pfam" id="PF25372"/>
    </source>
</evidence>
<feature type="compositionally biased region" description="Acidic residues" evidence="5">
    <location>
        <begin position="1056"/>
        <end position="1069"/>
    </location>
</feature>
<dbReference type="CDD" id="cd09917">
    <property type="entry name" value="F-box_SF"/>
    <property type="match status" value="1"/>
</dbReference>
<dbReference type="Proteomes" id="UP000623467">
    <property type="component" value="Unassembled WGS sequence"/>
</dbReference>
<dbReference type="Gene3D" id="3.80.10.10">
    <property type="entry name" value="Ribonuclease Inhibitor"/>
    <property type="match status" value="2"/>
</dbReference>
<dbReference type="InterPro" id="IPR001810">
    <property type="entry name" value="F-box_dom"/>
</dbReference>
<feature type="compositionally biased region" description="Low complexity" evidence="5">
    <location>
        <begin position="1284"/>
        <end position="1296"/>
    </location>
</feature>
<dbReference type="SUPFAM" id="SSF53474">
    <property type="entry name" value="alpha/beta-Hydrolases"/>
    <property type="match status" value="1"/>
</dbReference>
<evidence type="ECO:0000256" key="1">
    <source>
        <dbReference type="ARBA" id="ARBA00013201"/>
    </source>
</evidence>
<dbReference type="OrthoDB" id="10257471at2759"/>
<dbReference type="Gene3D" id="3.40.50.1820">
    <property type="entry name" value="alpha/beta hydrolase"/>
    <property type="match status" value="1"/>
</dbReference>
<keyword evidence="9" id="KW-1185">Reference proteome</keyword>
<reference evidence="8" key="1">
    <citation type="submission" date="2020-05" db="EMBL/GenBank/DDBJ databases">
        <title>Mycena genomes resolve the evolution of fungal bioluminescence.</title>
        <authorList>
            <person name="Tsai I.J."/>
        </authorList>
    </citation>
    <scope>NUCLEOTIDE SEQUENCE</scope>
    <source>
        <strain evidence="8">160909Yilan</strain>
    </source>
</reference>
<dbReference type="Pfam" id="PF12937">
    <property type="entry name" value="F-box-like"/>
    <property type="match status" value="1"/>
</dbReference>
<evidence type="ECO:0000256" key="2">
    <source>
        <dbReference type="ARBA" id="ARBA00022801"/>
    </source>
</evidence>
<dbReference type="EC" id="3.1.1.47" evidence="1"/>
<sequence>MFNLRPPRGPFPVGAATLVAPVTPAIAIGTAKFPATNAPALVLDEVAFTAYYPANLDRHSKRRRGLNWLVRPAAAALKGFSRFGGVPTWLMWPLIYLFGIGLKVSYICKLRHATRRVELNHAEIPAYRNAPLLHPGDSKQWPLVIFSHGLGGTRTAYSQLCSEMAASGRVVLAVEHRDGTAPACTPRTQDGTRTVLYYREDDVVFPPDCAGTTPRELPLRIDQLEFRQHEIYRTYAAFCAMVRDGVALEAIDDAQVDLGSWAPASGFALVDWDDVALVGHSFGACTALSIVSSPPPPAYAPIPISKVLLYDPWLEPLPSPGPAPLGSSSAMSLKPNGRPEQMLVINSQVFSLWSQHFARLAEVVKAWEPQGRRLLTLIGSQHASFSDFPVLPVVRTRKAEKLIELTAALTLAFLDGTLDAALERVPTKKWEEKIIGKRKDGRPKRTIIYGLELGTAKKQRHPQGISLIFLETVVVELICTTCLHCYLDSEPPPPGMVYKHSNPSSRSLSDDDDDDNNNSTEFAAEDGPDALVLSPAQWARNKRLSLVPAGAVLSPMARIPPELLIHILKHLHAVKDLYTALQVCRTWCECSVELLWHKPAFPKYETLAKMAALLDSPDQTFTYASFIRRLNLLSLGKDLRDRTFTILARCDRLERLTLVNCDHISADALNQVLPCFANLVAIDLTGVVNTTNTAIVGLATAATRLQGINLAGCKRVSDRGILALAAHCPLLRRVKLSGLEQLTDRSVSALALSCPLLLEIDLNHCKLITDISIRDIWTHSSHMREMRLSHCPELTDAAFPAPVKTDSSGVEAPNPFPSTVSNSTDDLPPLVLNNTFEHLRMLDLTACALVTDDAVDGIIAHAPRIRNLVLSKCGLLTDRSVENICKLGRYLHYLHLGHAAKITDRSVRTLARSCTRLRYIDFANCVLLTDMSVFELSALPKLRRVGLVRVNNLTDEAIFSLADRHATLERIHLSYCDQISVMAVHFLLQKLHKLTHLSLTGVPAFRQPELQRFCREPPHEFSSTQQMAFCVYSGKGVSQLRAFLTELFDHLTEMNGTDDTEDEEDEIDGEAYREDDTPEPDPEDFEEDDEFGSRRMFLQLQQLATARGARGPSTLPTNPPPPVPGNDFGFRRPIRASTLPLPQTDFNSQSATSRLRDAATRLNNQIAAAAPAPVSAAGPSRTGAATRQTARGVADMLPIVETSRSPPPPSERSAASAGGFFRTYQQEPGSPQNGALTPDLNYAEIGHGRGAVQHSNTHAATHVPRRGEGMTPRHRPPFIEVDSSGSLASVSSQGDSTPNRTANAGVQTATAGVVWPYREPASPTSPTTRELQESVASALGAGGAVGGGGESRGRSVKRSLRNTLNAAEQYASSLIFGRRSPPVHDEGAGASTSTNNAGRH</sequence>
<dbReference type="Pfam" id="PF03403">
    <property type="entry name" value="PAF-AH_p_II"/>
    <property type="match status" value="1"/>
</dbReference>
<feature type="domain" description="F-box" evidence="6">
    <location>
        <begin position="557"/>
        <end position="600"/>
    </location>
</feature>
<feature type="domain" description="F-box/LRR-repeat protein 15-like leucin rich repeat" evidence="7">
    <location>
        <begin position="891"/>
        <end position="1002"/>
    </location>
</feature>
<dbReference type="PANTHER" id="PTHR10272">
    <property type="entry name" value="PLATELET-ACTIVATING FACTOR ACETYLHYDROLASE"/>
    <property type="match status" value="1"/>
</dbReference>
<dbReference type="SUPFAM" id="SSF81383">
    <property type="entry name" value="F-box domain"/>
    <property type="match status" value="1"/>
</dbReference>
<dbReference type="InterPro" id="IPR057207">
    <property type="entry name" value="FBXL15_LRR"/>
</dbReference>
<feature type="compositionally biased region" description="Acidic residues" evidence="5">
    <location>
        <begin position="1076"/>
        <end position="1090"/>
    </location>
</feature>
<gene>
    <name evidence="8" type="ORF">MSAN_01463300</name>
</gene>
<evidence type="ECO:0000256" key="4">
    <source>
        <dbReference type="ARBA" id="ARBA00023098"/>
    </source>
</evidence>
<dbReference type="SMART" id="SM00367">
    <property type="entry name" value="LRR_CC"/>
    <property type="match status" value="11"/>
</dbReference>
<proteinExistence type="predicted"/>
<keyword evidence="4" id="KW-0443">Lipid metabolism</keyword>
<feature type="compositionally biased region" description="Polar residues" evidence="5">
    <location>
        <begin position="1390"/>
        <end position="1400"/>
    </location>
</feature>
<accession>A0A8H7CYZ8</accession>
<evidence type="ECO:0000256" key="5">
    <source>
        <dbReference type="SAM" id="MobiDB-lite"/>
    </source>
</evidence>
<feature type="domain" description="F-box/LRR-repeat protein 15-like leucin rich repeat" evidence="7">
    <location>
        <begin position="639"/>
        <end position="795"/>
    </location>
</feature>
<evidence type="ECO:0000259" key="6">
    <source>
        <dbReference type="Pfam" id="PF12937"/>
    </source>
</evidence>
<dbReference type="Pfam" id="PF25372">
    <property type="entry name" value="DUF7885"/>
    <property type="match status" value="2"/>
</dbReference>
<evidence type="ECO:0000313" key="9">
    <source>
        <dbReference type="Proteomes" id="UP000623467"/>
    </source>
</evidence>
<evidence type="ECO:0000313" key="8">
    <source>
        <dbReference type="EMBL" id="KAF7355465.1"/>
    </source>
</evidence>
<feature type="region of interest" description="Disordered" evidence="5">
    <location>
        <begin position="1106"/>
        <end position="1126"/>
    </location>
</feature>
<dbReference type="InterPro" id="IPR006553">
    <property type="entry name" value="Leu-rich_rpt_Cys-con_subtyp"/>
</dbReference>
<evidence type="ECO:0000256" key="3">
    <source>
        <dbReference type="ARBA" id="ARBA00022963"/>
    </source>
</evidence>
<dbReference type="GO" id="GO:0016042">
    <property type="term" value="P:lipid catabolic process"/>
    <property type="evidence" value="ECO:0007669"/>
    <property type="project" value="UniProtKB-KW"/>
</dbReference>